<dbReference type="Pfam" id="PF03171">
    <property type="entry name" value="2OG-FeII_Oxy"/>
    <property type="match status" value="1"/>
</dbReference>
<sequence length="829" mass="92360">MAERFVPVISLKDFDERKEEIISQLLNAAEYAGFFTLVDHGISKEEIEAQFAISKAFFDLPPEDKAKTPHDPKTNNGWEYKAQLRASTGTYDQKESLWLQRNSEWPSDGDVPNFRDSTTQFMSKCAGISDQVLSCFAIALGFGENYFRIANDPTQADCLTQLRLIHYPASENAVGTWRAGSHTDIGCLTLLFQRDGEDGLEICPGRESHSSFASGDVFTPLPAETGPIVVNIGDMLMAWSDDRLKSNYHRVRAKDVGKSPSRYSIAYFNQARRDISLQGPLKKYPPMTVVYVGETSSRSFLHFLRRTTKGYIGSVPFTDEERHHVAIEPESSTLDMNPAHPSPEEAYLLLSSYLEATSGVLDLFTPDELDRLMAERSSENATVHYFSKVDLEPAFNLALAIGAQARGRPEDVQLSKAYFLRAREIAFEGMLMSQNLNTVRHFVLLAFYTLGACNRNAASMFLTIAAKAAVILGLHSSENDSDLPEEDQSTSGDDQNAQSLFTAMAKACILLEEIVDTLGKSNNILHVPTAEGVLERLRQWSRGLPQNIRRFPHPSANGRPLDAENRRVLLGSIHVSCVYYFAVILITRPFLVAYLMSRLRGKAPDHLISDPEEASDINIKNNKVSRLAQVCVGSAITMVETCVKAKALNFTFGNLCLIEAWIFGAGLVLGFSMFAAELRKDIEAAFADAHDILGDIALASPQAQLYHNMLTDFAEAIAKYRQRVSDETHYTVQHYMDRILIFEPPTDGNAPGPPDDYESGRNVDETWGFSLANPTQANPFVFPMGLTAANAADEMLRDQHDGWLDGSIHFPEFFVPELEPFDQLFYTVE</sequence>
<feature type="domain" description="Fe2OG dioxygenase" evidence="5">
    <location>
        <begin position="158"/>
        <end position="271"/>
    </location>
</feature>
<keyword evidence="4" id="KW-1133">Transmembrane helix</keyword>
<comment type="caution">
    <text evidence="6">The sequence shown here is derived from an EMBL/GenBank/DDBJ whole genome shotgun (WGS) entry which is preliminary data.</text>
</comment>
<evidence type="ECO:0000259" key="5">
    <source>
        <dbReference type="PROSITE" id="PS51471"/>
    </source>
</evidence>
<dbReference type="GO" id="GO:0000435">
    <property type="term" value="P:positive regulation of transcription from RNA polymerase II promoter by galactose"/>
    <property type="evidence" value="ECO:0007669"/>
    <property type="project" value="TreeGrafter"/>
</dbReference>
<evidence type="ECO:0000256" key="3">
    <source>
        <dbReference type="ARBA" id="ARBA00023242"/>
    </source>
</evidence>
<evidence type="ECO:0000313" key="7">
    <source>
        <dbReference type="Proteomes" id="UP000030143"/>
    </source>
</evidence>
<dbReference type="GO" id="GO:0000978">
    <property type="term" value="F:RNA polymerase II cis-regulatory region sequence-specific DNA binding"/>
    <property type="evidence" value="ECO:0007669"/>
    <property type="project" value="TreeGrafter"/>
</dbReference>
<dbReference type="SUPFAM" id="SSF51197">
    <property type="entry name" value="Clavaminate synthase-like"/>
    <property type="match status" value="1"/>
</dbReference>
<keyword evidence="4" id="KW-0812">Transmembrane</keyword>
<keyword evidence="6" id="KW-0560">Oxidoreductase</keyword>
<keyword evidence="3" id="KW-0539">Nucleus</keyword>
<accession>A0A0A2JKM3</accession>
<keyword evidence="6" id="KW-0223">Dioxygenase</keyword>
<dbReference type="Proteomes" id="UP000030143">
    <property type="component" value="Unassembled WGS sequence"/>
</dbReference>
<keyword evidence="4" id="KW-0472">Membrane</keyword>
<proteinExistence type="predicted"/>
<dbReference type="GO" id="GO:0005634">
    <property type="term" value="C:nucleus"/>
    <property type="evidence" value="ECO:0007669"/>
    <property type="project" value="TreeGrafter"/>
</dbReference>
<dbReference type="VEuPathDB" id="FungiDB:PEXP_073600"/>
<dbReference type="STRING" id="27334.A0A0A2JKM3"/>
<evidence type="ECO:0000256" key="4">
    <source>
        <dbReference type="SAM" id="Phobius"/>
    </source>
</evidence>
<dbReference type="GO" id="GO:0051213">
    <property type="term" value="F:dioxygenase activity"/>
    <property type="evidence" value="ECO:0007669"/>
    <property type="project" value="UniProtKB-KW"/>
</dbReference>
<keyword evidence="7" id="KW-1185">Reference proteome</keyword>
<keyword evidence="1" id="KW-0805">Transcription regulation</keyword>
<dbReference type="PROSITE" id="PS51471">
    <property type="entry name" value="FE2OG_OXY"/>
    <property type="match status" value="1"/>
</dbReference>
<feature type="transmembrane region" description="Helical" evidence="4">
    <location>
        <begin position="578"/>
        <end position="596"/>
    </location>
</feature>
<dbReference type="GO" id="GO:0044283">
    <property type="term" value="P:small molecule biosynthetic process"/>
    <property type="evidence" value="ECO:0007669"/>
    <property type="project" value="UniProtKB-ARBA"/>
</dbReference>
<dbReference type="Pfam" id="PF14226">
    <property type="entry name" value="DIOX_N"/>
    <property type="match status" value="1"/>
</dbReference>
<dbReference type="AlphaFoldDB" id="A0A0A2JKM3"/>
<dbReference type="PANTHER" id="PTHR47424:SF9">
    <property type="entry name" value="TAH-2"/>
    <property type="match status" value="1"/>
</dbReference>
<dbReference type="InterPro" id="IPR051127">
    <property type="entry name" value="Fungal_SecMet_Regulators"/>
</dbReference>
<dbReference type="InterPro" id="IPR026992">
    <property type="entry name" value="DIOX_N"/>
</dbReference>
<keyword evidence="2" id="KW-0804">Transcription</keyword>
<dbReference type="HOGENOM" id="CLU_341972_0_0_1"/>
<protein>
    <submittedName>
        <fullName evidence="6">Oxoglutarate/iron-dependent dioxygenase</fullName>
    </submittedName>
</protein>
<dbReference type="PANTHER" id="PTHR47424">
    <property type="entry name" value="REGULATORY PROTEIN GAL4"/>
    <property type="match status" value="1"/>
</dbReference>
<name>A0A0A2JKM3_PENEN</name>
<evidence type="ECO:0000256" key="2">
    <source>
        <dbReference type="ARBA" id="ARBA00023163"/>
    </source>
</evidence>
<dbReference type="RefSeq" id="XP_016597537.1">
    <property type="nucleotide sequence ID" value="XM_016740365.1"/>
</dbReference>
<dbReference type="InterPro" id="IPR044861">
    <property type="entry name" value="IPNS-like_FE2OG_OXY"/>
</dbReference>
<dbReference type="CDD" id="cd12148">
    <property type="entry name" value="fungal_TF_MHR"/>
    <property type="match status" value="1"/>
</dbReference>
<dbReference type="GeneID" id="27675784"/>
<dbReference type="GO" id="GO:0000981">
    <property type="term" value="F:DNA-binding transcription factor activity, RNA polymerase II-specific"/>
    <property type="evidence" value="ECO:0007669"/>
    <property type="project" value="TreeGrafter"/>
</dbReference>
<dbReference type="EMBL" id="JQFZ01000195">
    <property type="protein sequence ID" value="KGO55386.1"/>
    <property type="molecule type" value="Genomic_DNA"/>
</dbReference>
<organism evidence="6 7">
    <name type="scientific">Penicillium expansum</name>
    <name type="common">Blue mold rot fungus</name>
    <dbReference type="NCBI Taxonomy" id="27334"/>
    <lineage>
        <taxon>Eukaryota</taxon>
        <taxon>Fungi</taxon>
        <taxon>Dikarya</taxon>
        <taxon>Ascomycota</taxon>
        <taxon>Pezizomycotina</taxon>
        <taxon>Eurotiomycetes</taxon>
        <taxon>Eurotiomycetidae</taxon>
        <taxon>Eurotiales</taxon>
        <taxon>Aspergillaceae</taxon>
        <taxon>Penicillium</taxon>
    </lineage>
</organism>
<dbReference type="InterPro" id="IPR005123">
    <property type="entry name" value="Oxoglu/Fe-dep_dioxygenase_dom"/>
</dbReference>
<gene>
    <name evidence="6" type="ORF">PEX2_030900</name>
</gene>
<feature type="transmembrane region" description="Helical" evidence="4">
    <location>
        <begin position="655"/>
        <end position="676"/>
    </location>
</feature>
<reference evidence="6 7" key="1">
    <citation type="journal article" date="2015" name="Mol. Plant Microbe Interact.">
        <title>Genome, transcriptome, and functional analyses of Penicillium expansum provide new insights into secondary metabolism and pathogenicity.</title>
        <authorList>
            <person name="Ballester A.R."/>
            <person name="Marcet-Houben M."/>
            <person name="Levin E."/>
            <person name="Sela N."/>
            <person name="Selma-Lazaro C."/>
            <person name="Carmona L."/>
            <person name="Wisniewski M."/>
            <person name="Droby S."/>
            <person name="Gonzalez-Candelas L."/>
            <person name="Gabaldon T."/>
        </authorList>
    </citation>
    <scope>NUCLEOTIDE SEQUENCE [LARGE SCALE GENOMIC DNA]</scope>
    <source>
        <strain evidence="6 7">MD-8</strain>
    </source>
</reference>
<evidence type="ECO:0000313" key="6">
    <source>
        <dbReference type="EMBL" id="KGO55386.1"/>
    </source>
</evidence>
<dbReference type="Gene3D" id="2.60.120.330">
    <property type="entry name" value="B-lactam Antibiotic, Isopenicillin N Synthase, Chain"/>
    <property type="match status" value="1"/>
</dbReference>
<dbReference type="InterPro" id="IPR027443">
    <property type="entry name" value="IPNS-like_sf"/>
</dbReference>
<evidence type="ECO:0000256" key="1">
    <source>
        <dbReference type="ARBA" id="ARBA00023015"/>
    </source>
</evidence>